<name>A0A3P7LUV4_STRVU</name>
<gene>
    <name evidence="2" type="ORF">SVUK_LOCUS21073</name>
</gene>
<dbReference type="GO" id="GO:0005509">
    <property type="term" value="F:calcium ion binding"/>
    <property type="evidence" value="ECO:0007669"/>
    <property type="project" value="TreeGrafter"/>
</dbReference>
<reference evidence="2 3" key="1">
    <citation type="submission" date="2018-11" db="EMBL/GenBank/DDBJ databases">
        <authorList>
            <consortium name="Pathogen Informatics"/>
        </authorList>
    </citation>
    <scope>NUCLEOTIDE SEQUENCE [LARGE SCALE GENOMIC DNA]</scope>
</reference>
<dbReference type="PROSITE" id="PS50004">
    <property type="entry name" value="C2"/>
    <property type="match status" value="1"/>
</dbReference>
<dbReference type="PANTHER" id="PTHR37412:SF2">
    <property type="entry name" value="C2 DOMAIN-CONTAINING PROTEIN 5"/>
    <property type="match status" value="1"/>
</dbReference>
<dbReference type="GO" id="GO:0031340">
    <property type="term" value="P:positive regulation of vesicle fusion"/>
    <property type="evidence" value="ECO:0007669"/>
    <property type="project" value="TreeGrafter"/>
</dbReference>
<proteinExistence type="predicted"/>
<dbReference type="GO" id="GO:0010828">
    <property type="term" value="P:positive regulation of D-glucose transmembrane transport"/>
    <property type="evidence" value="ECO:0007669"/>
    <property type="project" value="TreeGrafter"/>
</dbReference>
<dbReference type="InterPro" id="IPR000008">
    <property type="entry name" value="C2_dom"/>
</dbReference>
<dbReference type="GO" id="GO:0072659">
    <property type="term" value="P:protein localization to plasma membrane"/>
    <property type="evidence" value="ECO:0007669"/>
    <property type="project" value="TreeGrafter"/>
</dbReference>
<organism evidence="2 3">
    <name type="scientific">Strongylus vulgaris</name>
    <name type="common">Blood worm</name>
    <dbReference type="NCBI Taxonomy" id="40348"/>
    <lineage>
        <taxon>Eukaryota</taxon>
        <taxon>Metazoa</taxon>
        <taxon>Ecdysozoa</taxon>
        <taxon>Nematoda</taxon>
        <taxon>Chromadorea</taxon>
        <taxon>Rhabditida</taxon>
        <taxon>Rhabditina</taxon>
        <taxon>Rhabditomorpha</taxon>
        <taxon>Strongyloidea</taxon>
        <taxon>Strongylidae</taxon>
        <taxon>Strongylus</taxon>
    </lineage>
</organism>
<dbReference type="Gene3D" id="2.60.40.150">
    <property type="entry name" value="C2 domain"/>
    <property type="match status" value="1"/>
</dbReference>
<dbReference type="Pfam" id="PF00168">
    <property type="entry name" value="C2"/>
    <property type="match status" value="1"/>
</dbReference>
<dbReference type="GO" id="GO:0005544">
    <property type="term" value="F:calcium-dependent phospholipid binding"/>
    <property type="evidence" value="ECO:0007669"/>
    <property type="project" value="InterPro"/>
</dbReference>
<keyword evidence="3" id="KW-1185">Reference proteome</keyword>
<dbReference type="AlphaFoldDB" id="A0A3P7LUV4"/>
<evidence type="ECO:0000313" key="3">
    <source>
        <dbReference type="Proteomes" id="UP000270094"/>
    </source>
</evidence>
<dbReference type="SUPFAM" id="SSF49562">
    <property type="entry name" value="C2 domain (Calcium/lipid-binding domain, CaLB)"/>
    <property type="match status" value="1"/>
</dbReference>
<dbReference type="InterPro" id="IPR035892">
    <property type="entry name" value="C2_domain_sf"/>
</dbReference>
<feature type="non-terminal residue" evidence="2">
    <location>
        <position position="1"/>
    </location>
</feature>
<dbReference type="GO" id="GO:0065002">
    <property type="term" value="P:intracellular protein transmembrane transport"/>
    <property type="evidence" value="ECO:0007669"/>
    <property type="project" value="TreeGrafter"/>
</dbReference>
<dbReference type="GO" id="GO:0005886">
    <property type="term" value="C:plasma membrane"/>
    <property type="evidence" value="ECO:0007669"/>
    <property type="project" value="TreeGrafter"/>
</dbReference>
<accession>A0A3P7LUV4</accession>
<evidence type="ECO:0000259" key="1">
    <source>
        <dbReference type="PROSITE" id="PS50004"/>
    </source>
</evidence>
<dbReference type="Proteomes" id="UP000270094">
    <property type="component" value="Unassembled WGS sequence"/>
</dbReference>
<evidence type="ECO:0000313" key="2">
    <source>
        <dbReference type="EMBL" id="VDM86075.1"/>
    </source>
</evidence>
<protein>
    <recommendedName>
        <fullName evidence="1">C2 domain-containing protein</fullName>
    </recommendedName>
</protein>
<dbReference type="PANTHER" id="PTHR37412">
    <property type="entry name" value="C2 DOMAIN-CONTAINING PROTEIN 5"/>
    <property type="match status" value="1"/>
</dbReference>
<dbReference type="OrthoDB" id="419768at2759"/>
<dbReference type="GO" id="GO:0090314">
    <property type="term" value="P:positive regulation of protein targeting to membrane"/>
    <property type="evidence" value="ECO:0007669"/>
    <property type="project" value="TreeGrafter"/>
</dbReference>
<dbReference type="EMBL" id="UYYB01149984">
    <property type="protein sequence ID" value="VDM86075.1"/>
    <property type="molecule type" value="Genomic_DNA"/>
</dbReference>
<dbReference type="InterPro" id="IPR038983">
    <property type="entry name" value="C2CD5"/>
</dbReference>
<feature type="domain" description="C2" evidence="1">
    <location>
        <begin position="1"/>
        <end position="86"/>
    </location>
</feature>
<sequence length="104" mass="12149">SINSTDAFVEIRFADEVEKTEVVTSLNPQWNSELFPFDTDEKQLVECWVQFRVMDHDTYSANDAIGRVNLDCNILVEKMRMQEMERLDETHILPIYDTLNGGFE</sequence>